<name>A0A8J6M1L6_9ALTE</name>
<dbReference type="RefSeq" id="WP_186506064.1">
    <property type="nucleotide sequence ID" value="NZ_JACNEP010000004.1"/>
</dbReference>
<dbReference type="Gene3D" id="1.25.40.290">
    <property type="entry name" value="ARM repeat domains"/>
    <property type="match status" value="1"/>
</dbReference>
<organism evidence="1 2">
    <name type="scientific">Neptunicella marina</name>
    <dbReference type="NCBI Taxonomy" id="2125989"/>
    <lineage>
        <taxon>Bacteria</taxon>
        <taxon>Pseudomonadati</taxon>
        <taxon>Pseudomonadota</taxon>
        <taxon>Gammaproteobacteria</taxon>
        <taxon>Alteromonadales</taxon>
        <taxon>Alteromonadaceae</taxon>
        <taxon>Neptunicella</taxon>
    </lineage>
</organism>
<evidence type="ECO:0000313" key="1">
    <source>
        <dbReference type="EMBL" id="MBC3765593.1"/>
    </source>
</evidence>
<accession>A0A8J6M1L6</accession>
<keyword evidence="2" id="KW-1185">Reference proteome</keyword>
<dbReference type="SUPFAM" id="SSF48371">
    <property type="entry name" value="ARM repeat"/>
    <property type="match status" value="1"/>
</dbReference>
<sequence length="381" mass="43001">MFKLAQTDSQNIDVKHNMKNNINQHSVETVATAFTQVWPQFNRESFEQHANNGLDKLELKARVKHIIQALKQNLPEDFNQTAALYNKLVEAQQSQRSLNGFTAWPVIDFIGEHGLEHPELSLPILKGLTECFSAEFAIRPFIIQHPEVSYRHLHEWLNHPNEHVRRLVSEGTRPRLPWGIQLKSLVQDPAPNIALLNALKNDESLYVRRSVANHINDIAKDHPDWVIEHCKQWLPNASKHTKWIIGHATRTLVKAAHPGVFALLGYSDKVQLKAAELSLNKPLIELGESMELALSLTSSANTSQKLVVDFSIHFVKANGKQSAKVFKWRNLQLAAGETLTLTKSHPIKPITTRKYYAGMHKVEVLVNGGVVAEAEFELVVG</sequence>
<reference evidence="1" key="1">
    <citation type="journal article" date="2018" name="Int. J. Syst. Evol. Microbiol.">
        <title>Neptunicella marina gen. nov., sp. nov., isolated from surface seawater.</title>
        <authorList>
            <person name="Liu X."/>
            <person name="Lai Q."/>
            <person name="Du Y."/>
            <person name="Zhang X."/>
            <person name="Liu Z."/>
            <person name="Sun F."/>
            <person name="Shao Z."/>
        </authorList>
    </citation>
    <scope>NUCLEOTIDE SEQUENCE</scope>
    <source>
        <strain evidence="1">S27-2</strain>
    </source>
</reference>
<evidence type="ECO:0000313" key="2">
    <source>
        <dbReference type="Proteomes" id="UP000601768"/>
    </source>
</evidence>
<dbReference type="EMBL" id="JACNEP010000004">
    <property type="protein sequence ID" value="MBC3765593.1"/>
    <property type="molecule type" value="Genomic_DNA"/>
</dbReference>
<reference evidence="1" key="2">
    <citation type="submission" date="2020-08" db="EMBL/GenBank/DDBJ databases">
        <authorList>
            <person name="Lai Q."/>
        </authorList>
    </citation>
    <scope>NUCLEOTIDE SEQUENCE</scope>
    <source>
        <strain evidence="1">S27-2</strain>
    </source>
</reference>
<dbReference type="Proteomes" id="UP000601768">
    <property type="component" value="Unassembled WGS sequence"/>
</dbReference>
<protein>
    <submittedName>
        <fullName evidence="1">DNA alkylation repair protein</fullName>
    </submittedName>
</protein>
<dbReference type="AlphaFoldDB" id="A0A8J6M1L6"/>
<proteinExistence type="predicted"/>
<comment type="caution">
    <text evidence="1">The sequence shown here is derived from an EMBL/GenBank/DDBJ whole genome shotgun (WGS) entry which is preliminary data.</text>
</comment>
<dbReference type="InterPro" id="IPR016024">
    <property type="entry name" value="ARM-type_fold"/>
</dbReference>
<gene>
    <name evidence="1" type="ORF">H8B19_06875</name>
</gene>